<feature type="compositionally biased region" description="Low complexity" evidence="1">
    <location>
        <begin position="152"/>
        <end position="161"/>
    </location>
</feature>
<organism evidence="2 3">
    <name type="scientific">Carnegiea gigantea</name>
    <dbReference type="NCBI Taxonomy" id="171969"/>
    <lineage>
        <taxon>Eukaryota</taxon>
        <taxon>Viridiplantae</taxon>
        <taxon>Streptophyta</taxon>
        <taxon>Embryophyta</taxon>
        <taxon>Tracheophyta</taxon>
        <taxon>Spermatophyta</taxon>
        <taxon>Magnoliopsida</taxon>
        <taxon>eudicotyledons</taxon>
        <taxon>Gunneridae</taxon>
        <taxon>Pentapetalae</taxon>
        <taxon>Caryophyllales</taxon>
        <taxon>Cactineae</taxon>
        <taxon>Cactaceae</taxon>
        <taxon>Cactoideae</taxon>
        <taxon>Echinocereeae</taxon>
        <taxon>Carnegiea</taxon>
    </lineage>
</organism>
<evidence type="ECO:0000313" key="2">
    <source>
        <dbReference type="EMBL" id="KAJ8427591.1"/>
    </source>
</evidence>
<comment type="caution">
    <text evidence="2">The sequence shown here is derived from an EMBL/GenBank/DDBJ whole genome shotgun (WGS) entry which is preliminary data.</text>
</comment>
<proteinExistence type="predicted"/>
<reference evidence="2" key="1">
    <citation type="submission" date="2022-04" db="EMBL/GenBank/DDBJ databases">
        <title>Carnegiea gigantea Genome sequencing and assembly v2.</title>
        <authorList>
            <person name="Copetti D."/>
            <person name="Sanderson M.J."/>
            <person name="Burquez A."/>
            <person name="Wojciechowski M.F."/>
        </authorList>
    </citation>
    <scope>NUCLEOTIDE SEQUENCE</scope>
    <source>
        <strain evidence="2">SGP5-SGP5p</strain>
        <tissue evidence="2">Aerial part</tissue>
    </source>
</reference>
<sequence>MVFPDFLSTEQAPDYVRATFRWHLRQISRPSRSFPENYCSLCPYFDLDMVEESTRDFRIPNMTQAVFYAIVLNNTVELGVTSRDVADALTYPGQAEHPLPQPKGHGFPEEASTKREVSLARGNKSGRCCHPLRLGKPPQSRSSPRTSVQGIAAAAAPTPLRTRPPPSKGKGTERLTQHRRSGGRSPLTRPKGSLLPRGLGVANRPLREP</sequence>
<feature type="compositionally biased region" description="Polar residues" evidence="1">
    <location>
        <begin position="139"/>
        <end position="149"/>
    </location>
</feature>
<dbReference type="Proteomes" id="UP001153076">
    <property type="component" value="Unassembled WGS sequence"/>
</dbReference>
<gene>
    <name evidence="2" type="ORF">Cgig2_032779</name>
</gene>
<keyword evidence="3" id="KW-1185">Reference proteome</keyword>
<feature type="compositionally biased region" description="Basic and acidic residues" evidence="1">
    <location>
        <begin position="106"/>
        <end position="118"/>
    </location>
</feature>
<protein>
    <submittedName>
        <fullName evidence="2">Uncharacterized protein</fullName>
    </submittedName>
</protein>
<dbReference type="EMBL" id="JAKOGI010001126">
    <property type="protein sequence ID" value="KAJ8427591.1"/>
    <property type="molecule type" value="Genomic_DNA"/>
</dbReference>
<evidence type="ECO:0000256" key="1">
    <source>
        <dbReference type="SAM" id="MobiDB-lite"/>
    </source>
</evidence>
<evidence type="ECO:0000313" key="3">
    <source>
        <dbReference type="Proteomes" id="UP001153076"/>
    </source>
</evidence>
<accession>A0A9Q1GYB2</accession>
<dbReference type="AlphaFoldDB" id="A0A9Q1GYB2"/>
<feature type="region of interest" description="Disordered" evidence="1">
    <location>
        <begin position="92"/>
        <end position="209"/>
    </location>
</feature>
<name>A0A9Q1GYB2_9CARY</name>